<dbReference type="Gene3D" id="1.10.1900.40">
    <property type="entry name" value="Acidic terminal segments, variant surface antigen of PfEMP1"/>
    <property type="match status" value="1"/>
</dbReference>
<dbReference type="FunFam" id="1.20.58.830:FF:000001">
    <property type="entry name" value="Erythrocyte membrane protein 1, PfEMP1"/>
    <property type="match status" value="1"/>
</dbReference>
<dbReference type="InterPro" id="IPR008602">
    <property type="entry name" value="Duffy-antigen-binding"/>
</dbReference>
<dbReference type="EMBL" id="KI926045">
    <property type="protein sequence ID" value="ETW42939.1"/>
    <property type="molecule type" value="Genomic_DNA"/>
</dbReference>
<feature type="compositionally biased region" description="Polar residues" evidence="1">
    <location>
        <begin position="1077"/>
        <end position="1086"/>
    </location>
</feature>
<dbReference type="InterPro" id="IPR054595">
    <property type="entry name" value="DBL_C"/>
</dbReference>
<dbReference type="Gene3D" id="1.20.1310.20">
    <property type="entry name" value="Duffy-antigen binding domain"/>
    <property type="match status" value="2"/>
</dbReference>
<evidence type="ECO:0000256" key="2">
    <source>
        <dbReference type="SAM" id="Phobius"/>
    </source>
</evidence>
<gene>
    <name evidence="9" type="ORF">PFNF135_02414</name>
</gene>
<dbReference type="FunFam" id="1.20.58.830:FF:000003">
    <property type="entry name" value="Erythrocyte membrane protein 1, PfEMP1"/>
    <property type="match status" value="1"/>
</dbReference>
<dbReference type="Pfam" id="PF15447">
    <property type="entry name" value="NTS"/>
    <property type="match status" value="1"/>
</dbReference>
<reference evidence="9 10" key="2">
    <citation type="submission" date="2013-02" db="EMBL/GenBank/DDBJ databases">
        <title>The Genome Sequence of Plasmodium falciparum NF135/5.C10.</title>
        <authorList>
            <consortium name="The Broad Institute Genome Sequencing Platform"/>
            <consortium name="The Broad Institute Genome Sequencing Center for Infectious Disease"/>
            <person name="Neafsey D."/>
            <person name="Cheeseman I."/>
            <person name="Volkman S."/>
            <person name="Adams J."/>
            <person name="Walker B."/>
            <person name="Young S.K."/>
            <person name="Zeng Q."/>
            <person name="Gargeya S."/>
            <person name="Fitzgerald M."/>
            <person name="Haas B."/>
            <person name="Abouelleil A."/>
            <person name="Alvarado L."/>
            <person name="Arachchi H.M."/>
            <person name="Berlin A.M."/>
            <person name="Chapman S.B."/>
            <person name="Dewar J."/>
            <person name="Goldberg J."/>
            <person name="Griggs A."/>
            <person name="Gujja S."/>
            <person name="Hansen M."/>
            <person name="Howarth C."/>
            <person name="Imamovic A."/>
            <person name="Larimer J."/>
            <person name="McCowan C."/>
            <person name="Murphy C."/>
            <person name="Neiman D."/>
            <person name="Pearson M."/>
            <person name="Priest M."/>
            <person name="Roberts A."/>
            <person name="Saif S."/>
            <person name="Shea T."/>
            <person name="Sisk P."/>
            <person name="Sykes S."/>
            <person name="Wortman J."/>
            <person name="Nusbaum C."/>
            <person name="Birren B."/>
        </authorList>
    </citation>
    <scope>NUCLEOTIDE SEQUENCE [LARGE SCALE GENOMIC DNA]</scope>
    <source>
        <strain evidence="9 10">NF135/5.C10</strain>
    </source>
</reference>
<feature type="domain" description="Plasmodium falciparum erythrocyte membrane protein-1 N-terminal segment" evidence="6">
    <location>
        <begin position="18"/>
        <end position="54"/>
    </location>
</feature>
<feature type="domain" description="Duffy-binding-like" evidence="8">
    <location>
        <begin position="319"/>
        <end position="488"/>
    </location>
</feature>
<evidence type="ECO:0000259" key="4">
    <source>
        <dbReference type="Pfam" id="PF05424"/>
    </source>
</evidence>
<feature type="region of interest" description="Disordered" evidence="1">
    <location>
        <begin position="1729"/>
        <end position="1771"/>
    </location>
</feature>
<dbReference type="GO" id="GO:0046789">
    <property type="term" value="F:host cell surface receptor binding"/>
    <property type="evidence" value="ECO:0007669"/>
    <property type="project" value="InterPro"/>
</dbReference>
<dbReference type="Pfam" id="PF05424">
    <property type="entry name" value="Duffy_binding"/>
    <property type="match status" value="2"/>
</dbReference>
<dbReference type="InterPro" id="IPR042202">
    <property type="entry name" value="Duffy-ag-bd_sf"/>
</dbReference>
<evidence type="ECO:0000259" key="6">
    <source>
        <dbReference type="Pfam" id="PF15447"/>
    </source>
</evidence>
<dbReference type="InterPro" id="IPR044932">
    <property type="entry name" value="PfEMP1_ATS_sf"/>
</dbReference>
<evidence type="ECO:0000313" key="9">
    <source>
        <dbReference type="EMBL" id="ETW42939.1"/>
    </source>
</evidence>
<feature type="compositionally biased region" description="Acidic residues" evidence="1">
    <location>
        <begin position="1566"/>
        <end position="1577"/>
    </location>
</feature>
<feature type="region of interest" description="Disordered" evidence="1">
    <location>
        <begin position="1558"/>
        <end position="1664"/>
    </location>
</feature>
<keyword evidence="2" id="KW-0472">Membrane</keyword>
<feature type="domain" description="Duffy-binding-like" evidence="3">
    <location>
        <begin position="597"/>
        <end position="762"/>
    </location>
</feature>
<proteinExistence type="predicted"/>
<feature type="domain" description="Duffy-antigen binding" evidence="4">
    <location>
        <begin position="119"/>
        <end position="315"/>
    </location>
</feature>
<feature type="compositionally biased region" description="Polar residues" evidence="1">
    <location>
        <begin position="1027"/>
        <end position="1051"/>
    </location>
</feature>
<feature type="transmembrane region" description="Helical" evidence="2">
    <location>
        <begin position="1671"/>
        <end position="1698"/>
    </location>
</feature>
<evidence type="ECO:0000259" key="8">
    <source>
        <dbReference type="Pfam" id="PF22672"/>
    </source>
</evidence>
<accession>W4IIR1</accession>
<feature type="domain" description="Duffy-binding-like" evidence="3">
    <location>
        <begin position="1411"/>
        <end position="1551"/>
    </location>
</feature>
<feature type="compositionally biased region" description="Basic and acidic residues" evidence="1">
    <location>
        <begin position="1593"/>
        <end position="1625"/>
    </location>
</feature>
<name>W4IIR1_PLAFA</name>
<organism evidence="9 10">
    <name type="scientific">Plasmodium falciparum NF135/5.C10</name>
    <dbReference type="NCBI Taxonomy" id="1036726"/>
    <lineage>
        <taxon>Eukaryota</taxon>
        <taxon>Sar</taxon>
        <taxon>Alveolata</taxon>
        <taxon>Apicomplexa</taxon>
        <taxon>Aconoidasida</taxon>
        <taxon>Haemosporida</taxon>
        <taxon>Plasmodiidae</taxon>
        <taxon>Plasmodium</taxon>
        <taxon>Plasmodium (Laverania)</taxon>
    </lineage>
</organism>
<feature type="region of interest" description="Disordered" evidence="1">
    <location>
        <begin position="1112"/>
        <end position="1131"/>
    </location>
</feature>
<dbReference type="InterPro" id="IPR029210">
    <property type="entry name" value="PfEMP1_NTS"/>
</dbReference>
<dbReference type="SUPFAM" id="SSF140924">
    <property type="entry name" value="Duffy binding domain-like"/>
    <property type="match status" value="4"/>
</dbReference>
<feature type="region of interest" description="Disordered" evidence="1">
    <location>
        <begin position="759"/>
        <end position="830"/>
    </location>
</feature>
<feature type="compositionally biased region" description="Pro residues" evidence="1">
    <location>
        <begin position="1639"/>
        <end position="1660"/>
    </location>
</feature>
<evidence type="ECO:0000259" key="5">
    <source>
        <dbReference type="Pfam" id="PF15445"/>
    </source>
</evidence>
<feature type="region of interest" description="Disordered" evidence="1">
    <location>
        <begin position="1027"/>
        <end position="1052"/>
    </location>
</feature>
<dbReference type="Pfam" id="PF15445">
    <property type="entry name" value="ATS"/>
    <property type="match status" value="1"/>
</dbReference>
<dbReference type="FunFam" id="1.20.1310.20:FF:000001">
    <property type="entry name" value="Erythrocyte membrane protein 1, PfEMP1"/>
    <property type="match status" value="1"/>
</dbReference>
<dbReference type="GO" id="GO:0016020">
    <property type="term" value="C:membrane"/>
    <property type="evidence" value="ECO:0007669"/>
    <property type="project" value="InterPro"/>
</dbReference>
<feature type="compositionally biased region" description="Polar residues" evidence="1">
    <location>
        <begin position="1752"/>
        <end position="1767"/>
    </location>
</feature>
<dbReference type="Proteomes" id="UP000019114">
    <property type="component" value="Unassembled WGS sequence"/>
</dbReference>
<evidence type="ECO:0000259" key="3">
    <source>
        <dbReference type="Pfam" id="PF03011"/>
    </source>
</evidence>
<feature type="domain" description="Cysteine-rich interdomain region 1 gamma" evidence="7">
    <location>
        <begin position="1345"/>
        <end position="1395"/>
    </location>
</feature>
<dbReference type="InterPro" id="IPR029211">
    <property type="entry name" value="PfEMP1_ATS"/>
</dbReference>
<dbReference type="Gene3D" id="1.20.58.1930">
    <property type="match status" value="1"/>
</dbReference>
<dbReference type="Pfam" id="PF22672">
    <property type="entry name" value="DBL_C"/>
    <property type="match status" value="2"/>
</dbReference>
<feature type="region of interest" description="Disordered" evidence="1">
    <location>
        <begin position="865"/>
        <end position="884"/>
    </location>
</feature>
<evidence type="ECO:0000259" key="7">
    <source>
        <dbReference type="Pfam" id="PF18562"/>
    </source>
</evidence>
<evidence type="ECO:0000256" key="1">
    <source>
        <dbReference type="SAM" id="MobiDB-lite"/>
    </source>
</evidence>
<dbReference type="InterPro" id="IPR041480">
    <property type="entry name" value="CIDR1_gamma"/>
</dbReference>
<dbReference type="InterPro" id="IPR004258">
    <property type="entry name" value="DBL"/>
</dbReference>
<feature type="compositionally biased region" description="Polar residues" evidence="1">
    <location>
        <begin position="1729"/>
        <end position="1744"/>
    </location>
</feature>
<dbReference type="FunFam" id="1.20.58.1930:FF:000001">
    <property type="entry name" value="Erythrocyte membrane protein 1, PfEMP1"/>
    <property type="match status" value="1"/>
</dbReference>
<evidence type="ECO:0008006" key="11">
    <source>
        <dbReference type="Google" id="ProtNLM"/>
    </source>
</evidence>
<dbReference type="Pfam" id="PF18562">
    <property type="entry name" value="CIDR1_gamma"/>
    <property type="match status" value="1"/>
</dbReference>
<reference evidence="9 10" key="1">
    <citation type="submission" date="2013-02" db="EMBL/GenBank/DDBJ databases">
        <title>The Genome Annotation of Plasmodium falciparum NF135/5.C10.</title>
        <authorList>
            <consortium name="The Broad Institute Genome Sequencing Platform"/>
            <consortium name="The Broad Institute Genome Sequencing Center for Infectious Disease"/>
            <person name="Neafsey D."/>
            <person name="Hoffman S."/>
            <person name="Volkman S."/>
            <person name="Rosenthal P."/>
            <person name="Walker B."/>
            <person name="Young S.K."/>
            <person name="Zeng Q."/>
            <person name="Gargeya S."/>
            <person name="Fitzgerald M."/>
            <person name="Haas B."/>
            <person name="Abouelleil A."/>
            <person name="Allen A.W."/>
            <person name="Alvarado L."/>
            <person name="Arachchi H.M."/>
            <person name="Berlin A.M."/>
            <person name="Chapman S.B."/>
            <person name="Gainer-Dewar J."/>
            <person name="Goldberg J."/>
            <person name="Griggs A."/>
            <person name="Gujja S."/>
            <person name="Hansen M."/>
            <person name="Howarth C."/>
            <person name="Imamovic A."/>
            <person name="Ireland A."/>
            <person name="Larimer J."/>
            <person name="McCowan C."/>
            <person name="Murphy C."/>
            <person name="Pearson M."/>
            <person name="Poon T.W."/>
            <person name="Priest M."/>
            <person name="Roberts A."/>
            <person name="Saif S."/>
            <person name="Shea T."/>
            <person name="Sisk P."/>
            <person name="Sykes S."/>
            <person name="Wortman J."/>
            <person name="Nusbaum C."/>
            <person name="Birren B."/>
        </authorList>
    </citation>
    <scope>NUCLEOTIDE SEQUENCE [LARGE SCALE GENOMIC DNA]</scope>
    <source>
        <strain evidence="9 10">NF135/5.C10</strain>
    </source>
</reference>
<keyword evidence="2" id="KW-0812">Transmembrane</keyword>
<sequence>MVTQGRQVGGDGIEHNKDAKHLLDSIGEKVYKEKVEKEAKTYKGELEGNLTSATSSHSETASTLDPCEFDYTKELIGAKDGKRHPCKNLKGITNEKRFSDKIGGQCTKEKISGSTSTCGACAPYRRLHLCSHNLETISDYDSTKAKHKLLAEVCYAAIHEGESLRGQHGEHKGTNNESQLCTVLARSFADIGDIVRGKDLFLGNDEEKKQRKKLDDNLKTIFEKIHSEVTNGSNGEAAKERYKDDGGNFFQLREDWWTANRHTVWKAITCGHPGGKYFRNTCAGGTSLTQDNCRCDGKNAHQVPTYFDYVPQFLRWFEEWAEDFCRKRKHKLENAKEQCRGEGGNDKYCSGNGYDCKKTVRAKRELVEGDCHDCLVACSPFVKWLDNQKLEFEKQKKKYKSEIKKYTNGAKEASGTSKRRKRSASNNYGGYEKHFYEQLKGNFDDVDKFLNILNKEGICKEQPNVKGETADSIDFKNENTGKTFSRTKICEPCPWCGVKDGDPPWTPKEEKECRKDKKETYKQQNITEIPVLYPEEQSDILKKYKKLCANGKKDDQIKKWECYYDDSNTNSGQNNNCIQGTWDTFTQDKKVMSYNAFFWDWVYHMLHDSLEWRNELGSCIDKDKSEQCENKCNSKCECFLKWVQQKEKEWKQIIEHFYKQKDISQVGFLGKGMTPDFVLEGVLKKDLLLKSIKDTHANANDIERIDKMLQETGAVAGVSGDGGGVAALGGTGAKGKHNTKIDKFLQDELNDANECLQKCKEQEQESRGRSLDGPDDSPPRDPTEDSEDSEEEEEEEDELPPEEASAEEPTAKETTEVTKQGEAPPATDPSVEVCNIVDKALKGDLNAACTLKYGKTAPTSWKCVTPSGDEKTAPPSNSGSICVPPRRRRLYVGKLHDWAKTVETQTSGSEAPSPSDNKLRDAFIQTAAIETFFLWHKYKAENTKTQSESPLQPLNGAIGSEQNPENQLLQGTIPEEFKRQMFYTLGDYRDILFSGSKDAKNGYNDILRGDKEIAQREEKIQEKLKTFFSNSGNQSSTGGKNPSQSRDTPSSWWELHGPHIWNGMICALTYKETGEKGQTSITQDPSLKTALWDDSGNKPKEDKYEYKTVELKEDEENGPKTAAASGDNTPLTDFISRPPYFRYLEEWGQNFCKERKKRLAQIKHECKVEANSGTGRKNGKKNPKCSCYGEHCDDQLDADPTNVSDLKCPGCGIECRKYRKWINTKKTEFDEQKSAYEQQKENYVNGSNGDGGNNDVNGFSTRLKTYKEAKEFLQKLGPCKKDNGGSDITFDDSSDTFEPATNCKPCSSFKINCQNGNCDNSKGNNCNGKKITAETFVNEGDSIGNVGMLVSDKNGGGFDGDLNEACREAHIFKGIKENKWKCRNVCGYVVCKPENGNGRENQNKIITIRGLVTHWVQNFLEDYNKIRKKLNPCMNSSDGSKCENKCDKKCKCVEQWIEKKRDEWKKIKERFNDQYKSENSGDTFPVKTILEEFKERPEFKNAIKPCKGLEHFQNSKECAVAATTQNGKKRDVVVCLIEKLEKEAEKCQEHQNIVENQTQRCQEYTPPDDDEPLEETEENPKNMRPGFCPPPEKPPEEETDDKCGEIEEKKDEKKEESEEPAKEDVGPTAGGSDETNPEQTPPLKPEPPAPEPPPPPPPLAPSDESILQTTIPFGVALALGSIAFLFLKVINIVVLINIKKKLLNIPSSKITDNEWNTLKDEFISNMLQNQPKDVPNDYSSGTIPTNTNNTTPSHDNVDNNTHPTPSRHTLDQKPFITSIHDRNLYTGEEYNYNVNMSTNSMDDTKYVSNNVYSGIDLINDSLSGEPINIYDELLKRKENELFGTNHVKQCNYIYILITK</sequence>
<dbReference type="Gene3D" id="1.20.58.830">
    <property type="match status" value="3"/>
</dbReference>
<keyword evidence="2" id="KW-1133">Transmembrane helix</keyword>
<feature type="domain" description="Plasmodium falciparum erythrocyte membrane protein 1 acidic terminal segment" evidence="5">
    <location>
        <begin position="1705"/>
        <end position="1851"/>
    </location>
</feature>
<dbReference type="Pfam" id="PF03011">
    <property type="entry name" value="PFEMP"/>
    <property type="match status" value="2"/>
</dbReference>
<feature type="domain" description="Duffy-binding-like" evidence="8">
    <location>
        <begin position="1146"/>
        <end position="1300"/>
    </location>
</feature>
<evidence type="ECO:0000313" key="10">
    <source>
        <dbReference type="Proteomes" id="UP000019114"/>
    </source>
</evidence>
<feature type="compositionally biased region" description="Acidic residues" evidence="1">
    <location>
        <begin position="784"/>
        <end position="806"/>
    </location>
</feature>
<feature type="domain" description="Duffy-antigen binding" evidence="4">
    <location>
        <begin position="881"/>
        <end position="1083"/>
    </location>
</feature>
<feature type="region of interest" description="Disordered" evidence="1">
    <location>
        <begin position="1077"/>
        <end position="1099"/>
    </location>
</feature>
<feature type="compositionally biased region" description="Basic and acidic residues" evidence="1">
    <location>
        <begin position="759"/>
        <end position="783"/>
    </location>
</feature>
<feature type="region of interest" description="Disordered" evidence="1">
    <location>
        <begin position="944"/>
        <end position="964"/>
    </location>
</feature>
<protein>
    <recommendedName>
        <fullName evidence="11">Erythrocyte membrane protein 1</fullName>
    </recommendedName>
</protein>